<gene>
    <name evidence="2" type="ORF">SLA_2376</name>
</gene>
<sequence>MKMRIAVGQPCYPDFPTEPPEPPASPGEEPARTPGGPLPTDERPPGPPAPATPSARPASTVELDPAQRCEARLHVRRITKELDALPDPTPARVGAALNKLGYIDGRVRGLERTDGTTRFVLDLRLFEDPLCLSGSVKGGTTAITAFGVSADADIEDVKRPG</sequence>
<protein>
    <submittedName>
        <fullName evidence="2">Uncharacterized protein</fullName>
    </submittedName>
</protein>
<dbReference type="Proteomes" id="UP000217676">
    <property type="component" value="Chromosome"/>
</dbReference>
<organism evidence="2 3">
    <name type="scientific">Streptomyces laurentii</name>
    <dbReference type="NCBI Taxonomy" id="39478"/>
    <lineage>
        <taxon>Bacteria</taxon>
        <taxon>Bacillati</taxon>
        <taxon>Actinomycetota</taxon>
        <taxon>Actinomycetes</taxon>
        <taxon>Kitasatosporales</taxon>
        <taxon>Streptomycetaceae</taxon>
        <taxon>Streptomyces</taxon>
    </lineage>
</organism>
<evidence type="ECO:0000256" key="1">
    <source>
        <dbReference type="SAM" id="MobiDB-lite"/>
    </source>
</evidence>
<feature type="compositionally biased region" description="Pro residues" evidence="1">
    <location>
        <begin position="16"/>
        <end position="25"/>
    </location>
</feature>
<name>A0A160NYG2_STRLU</name>
<evidence type="ECO:0000313" key="3">
    <source>
        <dbReference type="Proteomes" id="UP000217676"/>
    </source>
</evidence>
<dbReference type="AlphaFoldDB" id="A0A160NYG2"/>
<keyword evidence="3" id="KW-1185">Reference proteome</keyword>
<dbReference type="KEGG" id="slau:SLA_2376"/>
<dbReference type="EMBL" id="AP017424">
    <property type="protein sequence ID" value="BAU83304.1"/>
    <property type="molecule type" value="Genomic_DNA"/>
</dbReference>
<proteinExistence type="predicted"/>
<evidence type="ECO:0000313" key="2">
    <source>
        <dbReference type="EMBL" id="BAU83304.1"/>
    </source>
</evidence>
<feature type="region of interest" description="Disordered" evidence="1">
    <location>
        <begin position="1"/>
        <end position="66"/>
    </location>
</feature>
<reference evidence="2 3" key="1">
    <citation type="journal article" date="2016" name="Genome Announc.">
        <title>Complete Genome Sequence of Thiostrepton-Producing Streptomyces laurentii ATCC 31255.</title>
        <authorList>
            <person name="Doi K."/>
            <person name="Fujino Y."/>
            <person name="Nagayoshi Y."/>
            <person name="Ohshima T."/>
            <person name="Ogata S."/>
        </authorList>
    </citation>
    <scope>NUCLEOTIDE SEQUENCE [LARGE SCALE GENOMIC DNA]</scope>
    <source>
        <strain evidence="2 3">ATCC 31255</strain>
    </source>
</reference>
<accession>A0A160NYG2</accession>